<dbReference type="Proteomes" id="UP000198618">
    <property type="component" value="Unassembled WGS sequence"/>
</dbReference>
<organism evidence="3 4">
    <name type="scientific">Oceanobacillus limi</name>
    <dbReference type="NCBI Taxonomy" id="930131"/>
    <lineage>
        <taxon>Bacteria</taxon>
        <taxon>Bacillati</taxon>
        <taxon>Bacillota</taxon>
        <taxon>Bacilli</taxon>
        <taxon>Bacillales</taxon>
        <taxon>Bacillaceae</taxon>
        <taxon>Oceanobacillus</taxon>
    </lineage>
</organism>
<evidence type="ECO:0000313" key="3">
    <source>
        <dbReference type="EMBL" id="SET24332.1"/>
    </source>
</evidence>
<protein>
    <submittedName>
        <fullName evidence="3">Broad-specificity phosphatase PhoE</fullName>
    </submittedName>
</protein>
<dbReference type="GO" id="GO:0016791">
    <property type="term" value="F:phosphatase activity"/>
    <property type="evidence" value="ECO:0007669"/>
    <property type="project" value="TreeGrafter"/>
</dbReference>
<name>A0A1I0CXZ6_9BACI</name>
<dbReference type="OrthoDB" id="9782128at2"/>
<dbReference type="PROSITE" id="PS00175">
    <property type="entry name" value="PG_MUTASE"/>
    <property type="match status" value="1"/>
</dbReference>
<feature type="active site" description="Tele-phosphohistidine intermediate" evidence="1">
    <location>
        <position position="9"/>
    </location>
</feature>
<sequence>MTSICLIRHGETDWNATGRMQGKTDIPLNAKGIEQAEHCGASLHPADYDVLITSPLKRAKRTAEIINQYLHLPMIEMKDFAERSFGDAEGLSMEERREKFPDHQYPNQEEKENFNQRVMGAIQQVTQLYPNQRVLVVAHGAVINQILATLSQGEIGSGKTKLLNTCINNIHFHEDKWNIKDYNVVDHLKNTV</sequence>
<feature type="active site" description="Proton donor/acceptor" evidence="1">
    <location>
        <position position="82"/>
    </location>
</feature>
<dbReference type="PANTHER" id="PTHR48100:SF59">
    <property type="entry name" value="ADENOSYLCOBALAMIN_ALPHA-RIBAZOLE PHOSPHATASE"/>
    <property type="match status" value="1"/>
</dbReference>
<dbReference type="EMBL" id="FOHE01000007">
    <property type="protein sequence ID" value="SET24332.1"/>
    <property type="molecule type" value="Genomic_DNA"/>
</dbReference>
<dbReference type="PANTHER" id="PTHR48100">
    <property type="entry name" value="BROAD-SPECIFICITY PHOSPHATASE YOR283W-RELATED"/>
    <property type="match status" value="1"/>
</dbReference>
<dbReference type="InterPro" id="IPR029033">
    <property type="entry name" value="His_PPase_superfam"/>
</dbReference>
<proteinExistence type="predicted"/>
<dbReference type="CDD" id="cd07067">
    <property type="entry name" value="HP_PGM_like"/>
    <property type="match status" value="1"/>
</dbReference>
<gene>
    <name evidence="3" type="ORF">SAMN05216389_107124</name>
</gene>
<accession>A0A1I0CXZ6</accession>
<dbReference type="SUPFAM" id="SSF53254">
    <property type="entry name" value="Phosphoglycerate mutase-like"/>
    <property type="match status" value="1"/>
</dbReference>
<dbReference type="InterPro" id="IPR001345">
    <property type="entry name" value="PG/BPGM_mutase_AS"/>
</dbReference>
<dbReference type="STRING" id="930131.SAMN05216389_107124"/>
<feature type="binding site" evidence="2">
    <location>
        <position position="58"/>
    </location>
    <ligand>
        <name>substrate</name>
    </ligand>
</feature>
<dbReference type="GO" id="GO:0005737">
    <property type="term" value="C:cytoplasm"/>
    <property type="evidence" value="ECO:0007669"/>
    <property type="project" value="TreeGrafter"/>
</dbReference>
<dbReference type="Gene3D" id="3.40.50.1240">
    <property type="entry name" value="Phosphoglycerate mutase-like"/>
    <property type="match status" value="1"/>
</dbReference>
<evidence type="ECO:0000313" key="4">
    <source>
        <dbReference type="Proteomes" id="UP000198618"/>
    </source>
</evidence>
<dbReference type="RefSeq" id="WP_090869249.1">
    <property type="nucleotide sequence ID" value="NZ_FOHE01000007.1"/>
</dbReference>
<evidence type="ECO:0000256" key="2">
    <source>
        <dbReference type="PIRSR" id="PIRSR613078-2"/>
    </source>
</evidence>
<feature type="binding site" evidence="2">
    <location>
        <begin position="8"/>
        <end position="15"/>
    </location>
    <ligand>
        <name>substrate</name>
    </ligand>
</feature>
<dbReference type="InterPro" id="IPR050275">
    <property type="entry name" value="PGM_Phosphatase"/>
</dbReference>
<reference evidence="3 4" key="1">
    <citation type="submission" date="2016-10" db="EMBL/GenBank/DDBJ databases">
        <authorList>
            <person name="de Groot N.N."/>
        </authorList>
    </citation>
    <scope>NUCLEOTIDE SEQUENCE [LARGE SCALE GENOMIC DNA]</scope>
    <source>
        <strain evidence="3 4">IBRC-M 10780</strain>
    </source>
</reference>
<dbReference type="InterPro" id="IPR013078">
    <property type="entry name" value="His_Pase_superF_clade-1"/>
</dbReference>
<evidence type="ECO:0000256" key="1">
    <source>
        <dbReference type="PIRSR" id="PIRSR613078-1"/>
    </source>
</evidence>
<dbReference type="Pfam" id="PF00300">
    <property type="entry name" value="His_Phos_1"/>
    <property type="match status" value="1"/>
</dbReference>
<dbReference type="SMART" id="SM00855">
    <property type="entry name" value="PGAM"/>
    <property type="match status" value="1"/>
</dbReference>
<dbReference type="AlphaFoldDB" id="A0A1I0CXZ6"/>
<keyword evidence="4" id="KW-1185">Reference proteome</keyword>